<name>A0AAV3ZI17_9GAST</name>
<sequence length="383" mass="44727">MINRLINFSRMTAYFRSEMNAKIREESSGNGSIVLRSELAGTHSTPSFCLAFEFPNTRSIRVKKHKMTFIKSLTTTIRSQKIATILALIIVTIGAAPADAGSNKSGDVMALQDDIVIDALFSNLDSVQDQLEICEEGLRQKLIKPNYEDPDMSHHDYIHITNNEEKTNNKTNNKLNITNNKKDKKNTEDNSSNKSSENRIKDDNANVAEDISVQHKTNILITHKGSSSREDIHGQKSRRRRNIDNVIISPQISHKDRQQHHHQQKQQRQQQQQKQQQQQPQRQQQQQEQKHEQQNRQQQPQQKQEQLQQQQLHRRQRQLQQREQQDEEQEVQQQQQHQQHNQQQQHNISSLTLTEAVLERLSDRLEYLKKSLIDCSMLYDSMS</sequence>
<keyword evidence="3" id="KW-1185">Reference proteome</keyword>
<organism evidence="2 3">
    <name type="scientific">Plakobranchus ocellatus</name>
    <dbReference type="NCBI Taxonomy" id="259542"/>
    <lineage>
        <taxon>Eukaryota</taxon>
        <taxon>Metazoa</taxon>
        <taxon>Spiralia</taxon>
        <taxon>Lophotrochozoa</taxon>
        <taxon>Mollusca</taxon>
        <taxon>Gastropoda</taxon>
        <taxon>Heterobranchia</taxon>
        <taxon>Euthyneura</taxon>
        <taxon>Panpulmonata</taxon>
        <taxon>Sacoglossa</taxon>
        <taxon>Placobranchoidea</taxon>
        <taxon>Plakobranchidae</taxon>
        <taxon>Plakobranchus</taxon>
    </lineage>
</organism>
<feature type="region of interest" description="Disordered" evidence="1">
    <location>
        <begin position="162"/>
        <end position="347"/>
    </location>
</feature>
<feature type="compositionally biased region" description="Low complexity" evidence="1">
    <location>
        <begin position="266"/>
        <end position="287"/>
    </location>
</feature>
<dbReference type="EMBL" id="BLXT01002455">
    <property type="protein sequence ID" value="GFN94457.1"/>
    <property type="molecule type" value="Genomic_DNA"/>
</dbReference>
<comment type="caution">
    <text evidence="2">The sequence shown here is derived from an EMBL/GenBank/DDBJ whole genome shotgun (WGS) entry which is preliminary data.</text>
</comment>
<evidence type="ECO:0000313" key="3">
    <source>
        <dbReference type="Proteomes" id="UP000735302"/>
    </source>
</evidence>
<gene>
    <name evidence="2" type="ORF">PoB_002096300</name>
</gene>
<dbReference type="Proteomes" id="UP000735302">
    <property type="component" value="Unassembled WGS sequence"/>
</dbReference>
<feature type="compositionally biased region" description="Low complexity" evidence="1">
    <location>
        <begin position="169"/>
        <end position="179"/>
    </location>
</feature>
<reference evidence="2 3" key="1">
    <citation type="journal article" date="2021" name="Elife">
        <title>Chloroplast acquisition without the gene transfer in kleptoplastic sea slugs, Plakobranchus ocellatus.</title>
        <authorList>
            <person name="Maeda T."/>
            <person name="Takahashi S."/>
            <person name="Yoshida T."/>
            <person name="Shimamura S."/>
            <person name="Takaki Y."/>
            <person name="Nagai Y."/>
            <person name="Toyoda A."/>
            <person name="Suzuki Y."/>
            <person name="Arimoto A."/>
            <person name="Ishii H."/>
            <person name="Satoh N."/>
            <person name="Nishiyama T."/>
            <person name="Hasebe M."/>
            <person name="Maruyama T."/>
            <person name="Minagawa J."/>
            <person name="Obokata J."/>
            <person name="Shigenobu S."/>
        </authorList>
    </citation>
    <scope>NUCLEOTIDE SEQUENCE [LARGE SCALE GENOMIC DNA]</scope>
</reference>
<evidence type="ECO:0000313" key="2">
    <source>
        <dbReference type="EMBL" id="GFN94457.1"/>
    </source>
</evidence>
<evidence type="ECO:0000256" key="1">
    <source>
        <dbReference type="SAM" id="MobiDB-lite"/>
    </source>
</evidence>
<feature type="compositionally biased region" description="Low complexity" evidence="1">
    <location>
        <begin position="331"/>
        <end position="346"/>
    </location>
</feature>
<protein>
    <submittedName>
        <fullName evidence="2">Uncharacterized protein</fullName>
    </submittedName>
</protein>
<accession>A0AAV3ZI17</accession>
<dbReference type="AlphaFoldDB" id="A0AAV3ZI17"/>
<feature type="compositionally biased region" description="Low complexity" evidence="1">
    <location>
        <begin position="295"/>
        <end position="311"/>
    </location>
</feature>
<proteinExistence type="predicted"/>